<dbReference type="InterPro" id="IPR007730">
    <property type="entry name" value="SPOR-like_dom"/>
</dbReference>
<dbReference type="Proteomes" id="UP001497045">
    <property type="component" value="Unassembled WGS sequence"/>
</dbReference>
<comment type="caution">
    <text evidence="4">The sequence shown here is derived from an EMBL/GenBank/DDBJ whole genome shotgun (WGS) entry which is preliminary data.</text>
</comment>
<dbReference type="Gene3D" id="1.25.40.10">
    <property type="entry name" value="Tetratricopeptide repeat domain"/>
    <property type="match status" value="1"/>
</dbReference>
<feature type="compositionally biased region" description="Low complexity" evidence="1">
    <location>
        <begin position="269"/>
        <end position="284"/>
    </location>
</feature>
<reference evidence="4 5" key="1">
    <citation type="submission" date="2024-04" db="EMBL/GenBank/DDBJ databases">
        <title>Aurantiacibacter sp. DGU6 16S ribosomal RNA gene Genome sequencing and assembly.</title>
        <authorList>
            <person name="Park S."/>
        </authorList>
    </citation>
    <scope>NUCLEOTIDE SEQUENCE [LARGE SCALE GENOMIC DNA]</scope>
    <source>
        <strain evidence="4 5">DGU6</strain>
    </source>
</reference>
<evidence type="ECO:0000256" key="2">
    <source>
        <dbReference type="SAM" id="SignalP"/>
    </source>
</evidence>
<organism evidence="4 5">
    <name type="scientific">Aurantiacibacter gilvus</name>
    <dbReference type="NCBI Taxonomy" id="3139141"/>
    <lineage>
        <taxon>Bacteria</taxon>
        <taxon>Pseudomonadati</taxon>
        <taxon>Pseudomonadota</taxon>
        <taxon>Alphaproteobacteria</taxon>
        <taxon>Sphingomonadales</taxon>
        <taxon>Erythrobacteraceae</taxon>
        <taxon>Aurantiacibacter</taxon>
    </lineage>
</organism>
<dbReference type="InterPro" id="IPR011990">
    <property type="entry name" value="TPR-like_helical_dom_sf"/>
</dbReference>
<evidence type="ECO:0000256" key="1">
    <source>
        <dbReference type="SAM" id="MobiDB-lite"/>
    </source>
</evidence>
<protein>
    <submittedName>
        <fullName evidence="4">Tetratricopeptide repeat protein</fullName>
    </submittedName>
</protein>
<evidence type="ECO:0000313" key="4">
    <source>
        <dbReference type="EMBL" id="MEL1249537.1"/>
    </source>
</evidence>
<sequence>MIRVPFPAIRLLCCSALVAATVVAAPQAAAQEIVQQLPDPATETLNDALRRLSRNPESLPALLAAGRAALDLDDVNAASGFFTRARTVSPNDGRVMVGLALVAVRRGQPIEALEMFEQAEAAGENLDPYAADRGLAFDLVGRNDRAQRLYRQSLSQRENPEVLRRLALSHAITGDAEASEAILLPLLQRQDRGAYRTRAFALAIQGRSTEAIAIAETMLPPRLSQRLAPYFRYMNQLTPAQQAAAANLGRFPNANEVGVDAPEIAALAQGRAAPAGRPPSGAARLQPRGAPLGRTPQGQVQPQSRIPTRPEPQPEAVAELADAVADLAEEPPAEAVEEAIGTALAQPAPEPQPNPTTAAPAEVQPGFSLADIAEIVDEPAASEPEEIEEPVELAEVFADFSQPVESVGPGAGAVDITAIEPRREAPPPPPPPAHPSRQWVQVATGQDTSAFRFDWRRIRREADGLLDDVEVFVAPWGQTNRLLAGPFGSAREAQEMVSALAGAGVSTFRYTSSEGEEVSPL</sequence>
<dbReference type="RefSeq" id="WP_341672071.1">
    <property type="nucleotide sequence ID" value="NZ_JBBYHV010000001.1"/>
</dbReference>
<feature type="chain" id="PRO_5046317170" evidence="2">
    <location>
        <begin position="25"/>
        <end position="521"/>
    </location>
</feature>
<name>A0ABU9IBL5_9SPHN</name>
<dbReference type="SUPFAM" id="SSF48452">
    <property type="entry name" value="TPR-like"/>
    <property type="match status" value="1"/>
</dbReference>
<feature type="compositionally biased region" description="Polar residues" evidence="1">
    <location>
        <begin position="296"/>
        <end position="306"/>
    </location>
</feature>
<dbReference type="EMBL" id="JBBYHV010000001">
    <property type="protein sequence ID" value="MEL1249537.1"/>
    <property type="molecule type" value="Genomic_DNA"/>
</dbReference>
<evidence type="ECO:0000313" key="5">
    <source>
        <dbReference type="Proteomes" id="UP001497045"/>
    </source>
</evidence>
<feature type="region of interest" description="Disordered" evidence="1">
    <location>
        <begin position="269"/>
        <end position="316"/>
    </location>
</feature>
<proteinExistence type="predicted"/>
<evidence type="ECO:0000259" key="3">
    <source>
        <dbReference type="PROSITE" id="PS51724"/>
    </source>
</evidence>
<feature type="domain" description="SPOR" evidence="3">
    <location>
        <begin position="432"/>
        <end position="512"/>
    </location>
</feature>
<keyword evidence="5" id="KW-1185">Reference proteome</keyword>
<gene>
    <name evidence="4" type="ORF">AAEO60_02505</name>
</gene>
<dbReference type="InterPro" id="IPR036680">
    <property type="entry name" value="SPOR-like_sf"/>
</dbReference>
<accession>A0ABU9IBL5</accession>
<keyword evidence="2" id="KW-0732">Signal</keyword>
<feature type="signal peptide" evidence="2">
    <location>
        <begin position="1"/>
        <end position="24"/>
    </location>
</feature>
<dbReference type="SUPFAM" id="SSF110997">
    <property type="entry name" value="Sporulation related repeat"/>
    <property type="match status" value="1"/>
</dbReference>
<dbReference type="PROSITE" id="PS51724">
    <property type="entry name" value="SPOR"/>
    <property type="match status" value="1"/>
</dbReference>